<reference evidence="2 3" key="1">
    <citation type="journal article" date="2016" name="Nat. Commun.">
        <title>Thousands of microbial genomes shed light on interconnected biogeochemical processes in an aquifer system.</title>
        <authorList>
            <person name="Anantharaman K."/>
            <person name="Brown C.T."/>
            <person name="Hug L.A."/>
            <person name="Sharon I."/>
            <person name="Castelle C.J."/>
            <person name="Probst A.J."/>
            <person name="Thomas B.C."/>
            <person name="Singh A."/>
            <person name="Wilkins M.J."/>
            <person name="Karaoz U."/>
            <person name="Brodie E.L."/>
            <person name="Williams K.H."/>
            <person name="Hubbard S.S."/>
            <person name="Banfield J.F."/>
        </authorList>
    </citation>
    <scope>NUCLEOTIDE SEQUENCE [LARGE SCALE GENOMIC DNA]</scope>
</reference>
<dbReference type="AlphaFoldDB" id="A0A1F5E350"/>
<dbReference type="InterPro" id="IPR029044">
    <property type="entry name" value="Nucleotide-diphossugar_trans"/>
</dbReference>
<name>A0A1F5E350_9BACT</name>
<evidence type="ECO:0000259" key="1">
    <source>
        <dbReference type="Pfam" id="PF00535"/>
    </source>
</evidence>
<dbReference type="SUPFAM" id="SSF53448">
    <property type="entry name" value="Nucleotide-diphospho-sugar transferases"/>
    <property type="match status" value="1"/>
</dbReference>
<accession>A0A1F5E350</accession>
<evidence type="ECO:0000313" key="3">
    <source>
        <dbReference type="Proteomes" id="UP000176364"/>
    </source>
</evidence>
<dbReference type="InterPro" id="IPR001173">
    <property type="entry name" value="Glyco_trans_2-like"/>
</dbReference>
<dbReference type="EMBL" id="MEZQ01000006">
    <property type="protein sequence ID" value="OGD61726.1"/>
    <property type="molecule type" value="Genomic_DNA"/>
</dbReference>
<feature type="domain" description="Glycosyltransferase 2-like" evidence="1">
    <location>
        <begin position="7"/>
        <end position="114"/>
    </location>
</feature>
<dbReference type="Proteomes" id="UP000176364">
    <property type="component" value="Unassembled WGS sequence"/>
</dbReference>
<proteinExistence type="predicted"/>
<dbReference type="Pfam" id="PF00535">
    <property type="entry name" value="Glycos_transf_2"/>
    <property type="match status" value="1"/>
</dbReference>
<protein>
    <recommendedName>
        <fullName evidence="1">Glycosyltransferase 2-like domain-containing protein</fullName>
    </recommendedName>
</protein>
<dbReference type="PANTHER" id="PTHR22916">
    <property type="entry name" value="GLYCOSYLTRANSFERASE"/>
    <property type="match status" value="1"/>
</dbReference>
<evidence type="ECO:0000313" key="2">
    <source>
        <dbReference type="EMBL" id="OGD61726.1"/>
    </source>
</evidence>
<dbReference type="CDD" id="cd00761">
    <property type="entry name" value="Glyco_tranf_GTA_type"/>
    <property type="match status" value="1"/>
</dbReference>
<gene>
    <name evidence="2" type="ORF">A3I57_00970</name>
</gene>
<organism evidence="2 3">
    <name type="scientific">Candidatus Beckwithbacteria bacterium RIFCSPLOWO2_02_FULL_47_23</name>
    <dbReference type="NCBI Taxonomy" id="1797463"/>
    <lineage>
        <taxon>Bacteria</taxon>
        <taxon>Candidatus Beckwithiibacteriota</taxon>
    </lineage>
</organism>
<sequence>MKQLSVSVIIPAFNEADTIGLCLESLRNQTDLPLEILVVDDGSTDETGSLVKQFAKNYHRVRLLVQPHQGPALSRNLVAKQAKGAVLVFVDADMEFSPDFLVTLTQPIFSDKARGTWSGEEWVRNWDNVWARCWNFNANRRSLMMIGSDKGQKRVFRAVLRSEFLRVSGFDSIGYTDDWTLVNKLGYQPKATRAKFFHYNPDSLKKIFSQAYWIGKRQYKLGQLGTIITLVKYNPGFSLIVGMAKSIKYLEPRFVVFKLVHNWGIFRGAWDSLRHGSRY</sequence>
<comment type="caution">
    <text evidence="2">The sequence shown here is derived from an EMBL/GenBank/DDBJ whole genome shotgun (WGS) entry which is preliminary data.</text>
</comment>
<dbReference type="Gene3D" id="3.90.550.10">
    <property type="entry name" value="Spore Coat Polysaccharide Biosynthesis Protein SpsA, Chain A"/>
    <property type="match status" value="1"/>
</dbReference>